<organism evidence="1">
    <name type="scientific">Vibrio cyclitrophicus</name>
    <dbReference type="NCBI Taxonomy" id="47951"/>
    <lineage>
        <taxon>Bacteria</taxon>
        <taxon>Pseudomonadati</taxon>
        <taxon>Pseudomonadota</taxon>
        <taxon>Gammaproteobacteria</taxon>
        <taxon>Vibrionales</taxon>
        <taxon>Vibrionaceae</taxon>
        <taxon>Vibrio</taxon>
    </lineage>
</organism>
<protein>
    <submittedName>
        <fullName evidence="1">Uncharacterized protein</fullName>
    </submittedName>
</protein>
<dbReference type="EMBL" id="KP795522">
    <property type="protein sequence ID" value="AKN37112.1"/>
    <property type="molecule type" value="Genomic_DNA"/>
</dbReference>
<proteinExistence type="predicted"/>
<name>A0A0H3ZRP9_9VIBR</name>
<sequence length="157" mass="17399">MTVNCKAAMTGSDKSQLNEFQSEVFKLGDYTLVPDEAIKLAKSYIAKYPDLEFISSKFSITPLDVIKECSERIKPEEQVSIFDSLVADRLGHGGKRKGAGRKAGLKSKVVRVPEPLEEIVSSLVKLYKSGDWNNDAKRKEIAKHIETACSLYVGSDK</sequence>
<dbReference type="AlphaFoldDB" id="A0A0H3ZRP9"/>
<accession>A0A0H3ZRP9</accession>
<evidence type="ECO:0000313" key="1">
    <source>
        <dbReference type="EMBL" id="AKN37112.1"/>
    </source>
</evidence>
<reference evidence="1" key="1">
    <citation type="journal article" date="2015" name="MBio">
        <title>Eco-Evolutionary Dynamics of Episomes among Ecologically Cohesive Bacterial Populations.</title>
        <authorList>
            <person name="Xue H."/>
            <person name="Cordero O.X."/>
            <person name="Camas F.M."/>
            <person name="Trimble W."/>
            <person name="Meyer F."/>
            <person name="Guglielmini J."/>
            <person name="Rocha E.P."/>
            <person name="Polz M.F."/>
        </authorList>
    </citation>
    <scope>NUCLEOTIDE SEQUENCE</scope>
    <source>
        <strain evidence="1">FF_61</strain>
    </source>
</reference>